<dbReference type="RefSeq" id="WP_003624108.1">
    <property type="nucleotide sequence ID" value="NZ_BJMY01000005.1"/>
</dbReference>
<evidence type="ECO:0000313" key="2">
    <source>
        <dbReference type="EMBL" id="GMB86388.1"/>
    </source>
</evidence>
<evidence type="ECO:0000313" key="3">
    <source>
        <dbReference type="Proteomes" id="UP001165243"/>
    </source>
</evidence>
<sequence length="254" mass="29105">MRKIKAIWRQSLAEFMIYRGTSIITFLLATVFLLIELLAGQVYFSQRENLAGWTANRYYVMISFMNSATYLYNLFFILGHEGLGEDILEGNLDYLLVRPSSSYWLAVGRSLDIPSFFNLLLSLGLLAYYLTREGASFGQIMLINCMIVLPAALIFILNQLCLTLLFWFEGLTALGGIVEDLVSLAGRPKQIFPRVIQQLFTWIIPLLLVSNLPVDWLLGRGKSLLIYLLAFLPILYWISAKFWQWGLRRYSSAN</sequence>
<reference evidence="2" key="1">
    <citation type="submission" date="2023-04" db="EMBL/GenBank/DDBJ databases">
        <title>Draft genome sequences of Lactobacillus delbrueckii subsp. bulgaricus ME-900 and ME-901 with improved acid tolerance.</title>
        <authorList>
            <person name="Ishida T."/>
            <person name="Yamamoto E."/>
            <person name="Koizumi A."/>
            <person name="Fujiwara S."/>
            <person name="Makino S."/>
            <person name="Kano H."/>
            <person name="Kimura K."/>
        </authorList>
    </citation>
    <scope>NUCLEOTIDE SEQUENCE</scope>
    <source>
        <strain evidence="2">ME-900</strain>
    </source>
</reference>
<protein>
    <submittedName>
        <fullName evidence="2">ABC transporter permease protein</fullName>
    </submittedName>
</protein>
<dbReference type="Proteomes" id="UP001165243">
    <property type="component" value="Unassembled WGS sequence"/>
</dbReference>
<comment type="caution">
    <text evidence="2">The sequence shown here is derived from an EMBL/GenBank/DDBJ whole genome shotgun (WGS) entry which is preliminary data.</text>
</comment>
<feature type="transmembrane region" description="Helical" evidence="1">
    <location>
        <begin position="224"/>
        <end position="243"/>
    </location>
</feature>
<keyword evidence="1" id="KW-0812">Transmembrane</keyword>
<gene>
    <name evidence="2" type="ORF">ME0900_07610</name>
</gene>
<dbReference type="PANTHER" id="PTHR36833">
    <property type="entry name" value="SLR0610 PROTEIN-RELATED"/>
    <property type="match status" value="1"/>
</dbReference>
<organism evidence="2 3">
    <name type="scientific">Lactobacillus delbrueckii subsp. bulgaricus</name>
    <dbReference type="NCBI Taxonomy" id="1585"/>
    <lineage>
        <taxon>Bacteria</taxon>
        <taxon>Bacillati</taxon>
        <taxon>Bacillota</taxon>
        <taxon>Bacilli</taxon>
        <taxon>Lactobacillales</taxon>
        <taxon>Lactobacillaceae</taxon>
        <taxon>Lactobacillus</taxon>
    </lineage>
</organism>
<name>A0AAV5PEQ0_LACDE</name>
<dbReference type="EMBL" id="BSWK01000008">
    <property type="protein sequence ID" value="GMB86388.1"/>
    <property type="molecule type" value="Genomic_DNA"/>
</dbReference>
<keyword evidence="1" id="KW-0472">Membrane</keyword>
<feature type="transmembrane region" description="Helical" evidence="1">
    <location>
        <begin position="113"/>
        <end position="130"/>
    </location>
</feature>
<dbReference type="PANTHER" id="PTHR36833:SF1">
    <property type="entry name" value="INTEGRAL MEMBRANE TRANSPORT PROTEIN"/>
    <property type="match status" value="1"/>
</dbReference>
<feature type="transmembrane region" description="Helical" evidence="1">
    <location>
        <begin position="21"/>
        <end position="44"/>
    </location>
</feature>
<dbReference type="Pfam" id="PF06182">
    <property type="entry name" value="ABC2_membrane_6"/>
    <property type="match status" value="1"/>
</dbReference>
<evidence type="ECO:0000256" key="1">
    <source>
        <dbReference type="SAM" id="Phobius"/>
    </source>
</evidence>
<proteinExistence type="predicted"/>
<dbReference type="InterPro" id="IPR010390">
    <property type="entry name" value="ABC-2_transporter-like"/>
</dbReference>
<accession>A0AAV5PEQ0</accession>
<feature type="transmembrane region" description="Helical" evidence="1">
    <location>
        <begin position="137"/>
        <end position="158"/>
    </location>
</feature>
<keyword evidence="1" id="KW-1133">Transmembrane helix</keyword>
<dbReference type="AlphaFoldDB" id="A0AAV5PEQ0"/>
<feature type="transmembrane region" description="Helical" evidence="1">
    <location>
        <begin position="199"/>
        <end position="218"/>
    </location>
</feature>
<feature type="transmembrane region" description="Helical" evidence="1">
    <location>
        <begin position="164"/>
        <end position="187"/>
    </location>
</feature>